<organism evidence="1 2">
    <name type="scientific">Cichorium intybus</name>
    <name type="common">Chicory</name>
    <dbReference type="NCBI Taxonomy" id="13427"/>
    <lineage>
        <taxon>Eukaryota</taxon>
        <taxon>Viridiplantae</taxon>
        <taxon>Streptophyta</taxon>
        <taxon>Embryophyta</taxon>
        <taxon>Tracheophyta</taxon>
        <taxon>Spermatophyta</taxon>
        <taxon>Magnoliopsida</taxon>
        <taxon>eudicotyledons</taxon>
        <taxon>Gunneridae</taxon>
        <taxon>Pentapetalae</taxon>
        <taxon>asterids</taxon>
        <taxon>campanulids</taxon>
        <taxon>Asterales</taxon>
        <taxon>Asteraceae</taxon>
        <taxon>Cichorioideae</taxon>
        <taxon>Cichorieae</taxon>
        <taxon>Cichoriinae</taxon>
        <taxon>Cichorium</taxon>
    </lineage>
</organism>
<reference evidence="2" key="1">
    <citation type="journal article" date="2022" name="Mol. Ecol. Resour.">
        <title>The genomes of chicory, endive, great burdock and yacon provide insights into Asteraceae palaeo-polyploidization history and plant inulin production.</title>
        <authorList>
            <person name="Fan W."/>
            <person name="Wang S."/>
            <person name="Wang H."/>
            <person name="Wang A."/>
            <person name="Jiang F."/>
            <person name="Liu H."/>
            <person name="Zhao H."/>
            <person name="Xu D."/>
            <person name="Zhang Y."/>
        </authorList>
    </citation>
    <scope>NUCLEOTIDE SEQUENCE [LARGE SCALE GENOMIC DNA]</scope>
    <source>
        <strain evidence="2">cv. Punajuju</strain>
    </source>
</reference>
<name>A0ACB9H458_CICIN</name>
<evidence type="ECO:0000313" key="2">
    <source>
        <dbReference type="Proteomes" id="UP001055811"/>
    </source>
</evidence>
<protein>
    <submittedName>
        <fullName evidence="1">Uncharacterized protein</fullName>
    </submittedName>
</protein>
<reference evidence="1 2" key="2">
    <citation type="journal article" date="2022" name="Mol. Ecol. Resour.">
        <title>The genomes of chicory, endive, great burdock and yacon provide insights into Asteraceae paleo-polyploidization history and plant inulin production.</title>
        <authorList>
            <person name="Fan W."/>
            <person name="Wang S."/>
            <person name="Wang H."/>
            <person name="Wang A."/>
            <person name="Jiang F."/>
            <person name="Liu H."/>
            <person name="Zhao H."/>
            <person name="Xu D."/>
            <person name="Zhang Y."/>
        </authorList>
    </citation>
    <scope>NUCLEOTIDE SEQUENCE [LARGE SCALE GENOMIC DNA]</scope>
    <source>
        <strain evidence="2">cv. Punajuju</strain>
        <tissue evidence="1">Leaves</tissue>
    </source>
</reference>
<sequence>MGMWRLLSKQALPIPFHPKTMLFLRLTQRTELVGNGSVSVTKDSDSDSSSDSYSDEELIDVQNGESADAIPIESHVLNNTISLDIHEPESSGMESLPAASIAELVQFSTVKEK</sequence>
<dbReference type="EMBL" id="CM042009">
    <property type="protein sequence ID" value="KAI3790628.1"/>
    <property type="molecule type" value="Genomic_DNA"/>
</dbReference>
<comment type="caution">
    <text evidence="1">The sequence shown here is derived from an EMBL/GenBank/DDBJ whole genome shotgun (WGS) entry which is preliminary data.</text>
</comment>
<dbReference type="Proteomes" id="UP001055811">
    <property type="component" value="Linkage Group LG01"/>
</dbReference>
<keyword evidence="2" id="KW-1185">Reference proteome</keyword>
<proteinExistence type="predicted"/>
<evidence type="ECO:0000313" key="1">
    <source>
        <dbReference type="EMBL" id="KAI3790628.1"/>
    </source>
</evidence>
<accession>A0ACB9H458</accession>
<gene>
    <name evidence="1" type="ORF">L2E82_03817</name>
</gene>